<dbReference type="OrthoDB" id="9761532at2"/>
<accession>A0A4R2L013</accession>
<dbReference type="PANTHER" id="PTHR43270:SF8">
    <property type="entry name" value="DI- AND TRIPEPTIDASE DUG2-RELATED"/>
    <property type="match status" value="1"/>
</dbReference>
<dbReference type="PANTHER" id="PTHR43270">
    <property type="entry name" value="BETA-ALA-HIS DIPEPTIDASE"/>
    <property type="match status" value="1"/>
</dbReference>
<dbReference type="GO" id="GO:0008233">
    <property type="term" value="F:peptidase activity"/>
    <property type="evidence" value="ECO:0007669"/>
    <property type="project" value="UniProtKB-KW"/>
</dbReference>
<dbReference type="InterPro" id="IPR051458">
    <property type="entry name" value="Cyt/Met_Dipeptidase"/>
</dbReference>
<dbReference type="Gene3D" id="3.30.70.360">
    <property type="match status" value="1"/>
</dbReference>
<gene>
    <name evidence="6" type="ORF">EV688_1039</name>
</gene>
<dbReference type="InterPro" id="IPR002933">
    <property type="entry name" value="Peptidase_M20"/>
</dbReference>
<dbReference type="Pfam" id="PF07687">
    <property type="entry name" value="M20_dimer"/>
    <property type="match status" value="1"/>
</dbReference>
<feature type="chain" id="PRO_5020253288" evidence="4">
    <location>
        <begin position="20"/>
        <end position="511"/>
    </location>
</feature>
<dbReference type="AlphaFoldDB" id="A0A4R2L013"/>
<dbReference type="SUPFAM" id="SSF53187">
    <property type="entry name" value="Zn-dependent exopeptidases"/>
    <property type="match status" value="1"/>
</dbReference>
<dbReference type="EMBL" id="SLWX01000003">
    <property type="protein sequence ID" value="TCO76996.1"/>
    <property type="molecule type" value="Genomic_DNA"/>
</dbReference>
<dbReference type="GO" id="GO:0046872">
    <property type="term" value="F:metal ion binding"/>
    <property type="evidence" value="ECO:0007669"/>
    <property type="project" value="UniProtKB-KW"/>
</dbReference>
<proteinExistence type="predicted"/>
<reference evidence="6 7" key="1">
    <citation type="submission" date="2019-03" db="EMBL/GenBank/DDBJ databases">
        <title>Genomic Encyclopedia of Type Strains, Phase IV (KMG-IV): sequencing the most valuable type-strain genomes for metagenomic binning, comparative biology and taxonomic classification.</title>
        <authorList>
            <person name="Goeker M."/>
        </authorList>
    </citation>
    <scope>NUCLEOTIDE SEQUENCE [LARGE SCALE GENOMIC DNA]</scope>
    <source>
        <strain evidence="6 7">DSM 23344</strain>
    </source>
</reference>
<keyword evidence="1" id="KW-0645">Protease</keyword>
<keyword evidence="4" id="KW-0732">Signal</keyword>
<dbReference type="Gene3D" id="3.40.630.10">
    <property type="entry name" value="Zn peptidases"/>
    <property type="match status" value="1"/>
</dbReference>
<feature type="signal peptide" evidence="4">
    <location>
        <begin position="1"/>
        <end position="19"/>
    </location>
</feature>
<evidence type="ECO:0000313" key="7">
    <source>
        <dbReference type="Proteomes" id="UP000294980"/>
    </source>
</evidence>
<organism evidence="6 7">
    <name type="scientific">Chromatocurvus halotolerans</name>
    <dbReference type="NCBI Taxonomy" id="1132028"/>
    <lineage>
        <taxon>Bacteria</taxon>
        <taxon>Pseudomonadati</taxon>
        <taxon>Pseudomonadota</taxon>
        <taxon>Gammaproteobacteria</taxon>
        <taxon>Cellvibrionales</taxon>
        <taxon>Halieaceae</taxon>
        <taxon>Chromatocurvus</taxon>
    </lineage>
</organism>
<dbReference type="RefSeq" id="WP_117317504.1">
    <property type="nucleotide sequence ID" value="NZ_QQSW01000008.1"/>
</dbReference>
<keyword evidence="3" id="KW-0378">Hydrolase</keyword>
<comment type="caution">
    <text evidence="6">The sequence shown here is derived from an EMBL/GenBank/DDBJ whole genome shotgun (WGS) entry which is preliminary data.</text>
</comment>
<keyword evidence="2" id="KW-0479">Metal-binding</keyword>
<dbReference type="Proteomes" id="UP000294980">
    <property type="component" value="Unassembled WGS sequence"/>
</dbReference>
<evidence type="ECO:0000259" key="5">
    <source>
        <dbReference type="Pfam" id="PF07687"/>
    </source>
</evidence>
<sequence length="511" mass="56687">MRNHLRALFLGITSSVCCATLTLAEPLPVDEIRERVDAHYRGSLELYREFLSLPNDANHPDDILKLVEWMESAFGARGFETQRIPTPGSPLLLAERKREGSDRTVLVYLQSDGQPVDPDAWFQDDPYQPTLKQRHDDGNWEEIPWQSLDAEIDPDWRVFARSASDSKGPMAQFLVAMDILNDAGQELDFNLKVIIDTEEEMSSPNLPQAVIDNRDLLSADLLLIFDGPPHASNQPTVKFGARGIAKITLDTYGPRFPQHSGHYGNYAPNPAFHMSRILSSMKREDGRVLIPGFYDGITLSDELRAVLAAVPDDEDRIRADLGIAAPDSIGANLQESVQYPSLNIRGLSSGWVGDEARTIVPATATAEIDIRLVKESDPDTLIGLVRDHIQGMGYHVIDHPPTDEERRKHPRIVRFSSSYSYLAYRSGFDEAAGRLARAGLRHLYGEEPILIRTSGGSIPISPFVDTLDIPAASVPTVNIDNNQHSPNENIRLGNFKEGIAMLVAVLSQTLD</sequence>
<feature type="domain" description="Peptidase M20 dimerisation" evidence="5">
    <location>
        <begin position="240"/>
        <end position="390"/>
    </location>
</feature>
<dbReference type="Pfam" id="PF01546">
    <property type="entry name" value="Peptidase_M20"/>
    <property type="match status" value="1"/>
</dbReference>
<evidence type="ECO:0000256" key="3">
    <source>
        <dbReference type="ARBA" id="ARBA00022801"/>
    </source>
</evidence>
<dbReference type="GO" id="GO:0006508">
    <property type="term" value="P:proteolysis"/>
    <property type="evidence" value="ECO:0007669"/>
    <property type="project" value="UniProtKB-KW"/>
</dbReference>
<evidence type="ECO:0000256" key="2">
    <source>
        <dbReference type="ARBA" id="ARBA00022723"/>
    </source>
</evidence>
<evidence type="ECO:0000256" key="1">
    <source>
        <dbReference type="ARBA" id="ARBA00022670"/>
    </source>
</evidence>
<evidence type="ECO:0000313" key="6">
    <source>
        <dbReference type="EMBL" id="TCO76996.1"/>
    </source>
</evidence>
<dbReference type="InterPro" id="IPR011650">
    <property type="entry name" value="Peptidase_M20_dimer"/>
</dbReference>
<evidence type="ECO:0000256" key="4">
    <source>
        <dbReference type="SAM" id="SignalP"/>
    </source>
</evidence>
<keyword evidence="7" id="KW-1185">Reference proteome</keyword>
<protein>
    <submittedName>
        <fullName evidence="6">Acetylornithine deacetylase/succinyl-diaminopimelate desuccinylase-like protein</fullName>
    </submittedName>
</protein>
<name>A0A4R2L013_9GAMM</name>